<dbReference type="RefSeq" id="WP_377945610.1">
    <property type="nucleotide sequence ID" value="NZ_JBHUCX010000099.1"/>
</dbReference>
<feature type="transmembrane region" description="Helical" evidence="1">
    <location>
        <begin position="12"/>
        <end position="32"/>
    </location>
</feature>
<evidence type="ECO:0000313" key="2">
    <source>
        <dbReference type="EMBL" id="MFD1677697.1"/>
    </source>
</evidence>
<accession>A0ABW4JN93</accession>
<feature type="non-terminal residue" evidence="2">
    <location>
        <position position="248"/>
    </location>
</feature>
<evidence type="ECO:0000313" key="3">
    <source>
        <dbReference type="Proteomes" id="UP001597079"/>
    </source>
</evidence>
<name>A0ABW4JN93_9BACL</name>
<feature type="transmembrane region" description="Helical" evidence="1">
    <location>
        <begin position="192"/>
        <end position="210"/>
    </location>
</feature>
<reference evidence="3" key="1">
    <citation type="journal article" date="2019" name="Int. J. Syst. Evol. Microbiol.">
        <title>The Global Catalogue of Microorganisms (GCM) 10K type strain sequencing project: providing services to taxonomists for standard genome sequencing and annotation.</title>
        <authorList>
            <consortium name="The Broad Institute Genomics Platform"/>
            <consortium name="The Broad Institute Genome Sequencing Center for Infectious Disease"/>
            <person name="Wu L."/>
            <person name="Ma J."/>
        </authorList>
    </citation>
    <scope>NUCLEOTIDE SEQUENCE [LARGE SCALE GENOMIC DNA]</scope>
    <source>
        <strain evidence="3">CGMCC 1.12286</strain>
    </source>
</reference>
<dbReference type="EMBL" id="JBHUCX010000099">
    <property type="protein sequence ID" value="MFD1677697.1"/>
    <property type="molecule type" value="Genomic_DNA"/>
</dbReference>
<keyword evidence="1" id="KW-0472">Membrane</keyword>
<organism evidence="2 3">
    <name type="scientific">Alicyclobacillus fodiniaquatilis</name>
    <dbReference type="NCBI Taxonomy" id="1661150"/>
    <lineage>
        <taxon>Bacteria</taxon>
        <taxon>Bacillati</taxon>
        <taxon>Bacillota</taxon>
        <taxon>Bacilli</taxon>
        <taxon>Bacillales</taxon>
        <taxon>Alicyclobacillaceae</taxon>
        <taxon>Alicyclobacillus</taxon>
    </lineage>
</organism>
<protein>
    <submittedName>
        <fullName evidence="2">Uncharacterized protein</fullName>
    </submittedName>
</protein>
<comment type="caution">
    <text evidence="2">The sequence shown here is derived from an EMBL/GenBank/DDBJ whole genome shotgun (WGS) entry which is preliminary data.</text>
</comment>
<proteinExistence type="predicted"/>
<keyword evidence="1" id="KW-0812">Transmembrane</keyword>
<evidence type="ECO:0000256" key="1">
    <source>
        <dbReference type="SAM" id="Phobius"/>
    </source>
</evidence>
<gene>
    <name evidence="2" type="ORF">ACFSB2_23835</name>
</gene>
<keyword evidence="3" id="KW-1185">Reference proteome</keyword>
<keyword evidence="1" id="KW-1133">Transmembrane helix</keyword>
<sequence>MSWFPQVSRVQLGQILGLLFVLGYMDINVVTFRASQFSFVVRGPLFTRLTAGGPRYLRNPANSPRKSIPAKAYMQIEALLAFLLFTKQAYVKNPTVVGAGIVYSIQSDWFHFHALERMLEERKHNPLDRIILTLLNLGVGWGLMQNTFGITGTAIAPFPYSLGFSVTSTLLQKANYSPSSPGLTALPNGGPIYKLFNPIIGFLLVIQQLYIYSVSIGKGGSIVLGVAGDLLTLKSIPKLLNDKPDQQD</sequence>
<dbReference type="Proteomes" id="UP001597079">
    <property type="component" value="Unassembled WGS sequence"/>
</dbReference>